<dbReference type="InterPro" id="IPR029526">
    <property type="entry name" value="PGBD"/>
</dbReference>
<protein>
    <recommendedName>
        <fullName evidence="2">PiggyBac transposable element-derived protein domain-containing protein</fullName>
    </recommendedName>
</protein>
<evidence type="ECO:0000259" key="2">
    <source>
        <dbReference type="Pfam" id="PF13843"/>
    </source>
</evidence>
<dbReference type="PANTHER" id="PTHR46599">
    <property type="entry name" value="PIGGYBAC TRANSPOSABLE ELEMENT-DERIVED PROTEIN 4"/>
    <property type="match status" value="1"/>
</dbReference>
<name>A0A1B6JKJ1_9HEMI</name>
<feature type="compositionally biased region" description="Low complexity" evidence="1">
    <location>
        <begin position="134"/>
        <end position="143"/>
    </location>
</feature>
<sequence length="657" mass="74975">MSDLVCKSGNVRQLLLDNEFPTDSDRDEPCLTPPTSTPIHPGPSTSAAISRFSSSLGLREVNSSDIEVASASDSEDGIFSIHEVSGQCEDDLYIPLANFSTGSRDKYKPDDEYKPLSRAMQSPSTAAPPPSPSVQPSSPAAEPQLPPVQPLWLRLYPPERPRQVKSKFKVTGPGPRHTEGCSKPIDFFYLFMTDFVWNLMVQETNNYAQRHIDSLRATGRLRPSSRRLSWVNVTVEEIKKFWALLISMGITKKMTVESYWSTQPSQFMPFFSKTMTLHRFQQILGMFHVSNHKSPNKGQPGYDPWVKVHDFIDHMNNAFRSHFVPSQEICIDESRIGMKNHCAFIQYMANTRHARFGIKKFELCDCATGYVMQSALYSGKDFLEGASDPFTQKVVNDLMTTAGLYCKYYHLFTNNFYTEAPLANFLLARKTFLTGIISKESRFISNLVKESNIPVGKSVYFRKNEVLIVKYRQHKKRKPVMLITTAYHAEDQVVVSHSGKRRIKPVVISGYDQHMGGVDSKDKTIDLTCGCKTKWYWKKIVYNFVDMALLNAYILYRYHSQKPMRRWEFMNDIVDSLVSVAGPVPGPQCDTLLYQCPLLLPPNHNLQSLPGGNNRKCAVCEKKTTIWCAECKIGVHYKCQDKFEHFLRPEQRRRRVA</sequence>
<evidence type="ECO:0000313" key="3">
    <source>
        <dbReference type="EMBL" id="JAS99687.1"/>
    </source>
</evidence>
<dbReference type="Pfam" id="PF13843">
    <property type="entry name" value="DDE_Tnp_1_7"/>
    <property type="match status" value="1"/>
</dbReference>
<feature type="region of interest" description="Disordered" evidence="1">
    <location>
        <begin position="99"/>
        <end position="143"/>
    </location>
</feature>
<gene>
    <name evidence="3" type="ORF">g.28600</name>
</gene>
<evidence type="ECO:0000256" key="1">
    <source>
        <dbReference type="SAM" id="MobiDB-lite"/>
    </source>
</evidence>
<dbReference type="EMBL" id="GECU01008019">
    <property type="protein sequence ID" value="JAS99687.1"/>
    <property type="molecule type" value="Transcribed_RNA"/>
</dbReference>
<dbReference type="CDD" id="cd00029">
    <property type="entry name" value="C1"/>
    <property type="match status" value="1"/>
</dbReference>
<organism evidence="3">
    <name type="scientific">Homalodisca liturata</name>
    <dbReference type="NCBI Taxonomy" id="320908"/>
    <lineage>
        <taxon>Eukaryota</taxon>
        <taxon>Metazoa</taxon>
        <taxon>Ecdysozoa</taxon>
        <taxon>Arthropoda</taxon>
        <taxon>Hexapoda</taxon>
        <taxon>Insecta</taxon>
        <taxon>Pterygota</taxon>
        <taxon>Neoptera</taxon>
        <taxon>Paraneoptera</taxon>
        <taxon>Hemiptera</taxon>
        <taxon>Auchenorrhyncha</taxon>
        <taxon>Membracoidea</taxon>
        <taxon>Cicadellidae</taxon>
        <taxon>Cicadellinae</taxon>
        <taxon>Proconiini</taxon>
        <taxon>Homalodisca</taxon>
    </lineage>
</organism>
<dbReference type="PANTHER" id="PTHR46599:SF3">
    <property type="entry name" value="PIGGYBAC TRANSPOSABLE ELEMENT-DERIVED PROTEIN 4"/>
    <property type="match status" value="1"/>
</dbReference>
<feature type="compositionally biased region" description="Basic and acidic residues" evidence="1">
    <location>
        <begin position="103"/>
        <end position="115"/>
    </location>
</feature>
<proteinExistence type="predicted"/>
<feature type="region of interest" description="Disordered" evidence="1">
    <location>
        <begin position="17"/>
        <end position="51"/>
    </location>
</feature>
<feature type="domain" description="PiggyBac transposable element-derived protein" evidence="2">
    <location>
        <begin position="184"/>
        <end position="553"/>
    </location>
</feature>
<accession>A0A1B6JKJ1</accession>
<feature type="non-terminal residue" evidence="3">
    <location>
        <position position="657"/>
    </location>
</feature>
<reference evidence="3" key="1">
    <citation type="submission" date="2015-11" db="EMBL/GenBank/DDBJ databases">
        <title>De novo transcriptome assembly of four potential Pierce s Disease insect vectors from Arizona vineyards.</title>
        <authorList>
            <person name="Tassone E.E."/>
        </authorList>
    </citation>
    <scope>NUCLEOTIDE SEQUENCE</scope>
</reference>
<dbReference type="AlphaFoldDB" id="A0A1B6JKJ1"/>